<protein>
    <recommendedName>
        <fullName evidence="2">Biotin transporter</fullName>
    </recommendedName>
</protein>
<dbReference type="RefSeq" id="WP_138600688.1">
    <property type="nucleotide sequence ID" value="NZ_VCIA01000001.1"/>
</dbReference>
<dbReference type="InterPro" id="IPR003784">
    <property type="entry name" value="BioY"/>
</dbReference>
<keyword evidence="2" id="KW-1003">Cell membrane</keyword>
<keyword evidence="2" id="KW-0813">Transport</keyword>
<feature type="transmembrane region" description="Helical" evidence="3">
    <location>
        <begin position="7"/>
        <end position="27"/>
    </location>
</feature>
<dbReference type="AlphaFoldDB" id="A0A5S3QG66"/>
<accession>A0A5S3QG66</accession>
<feature type="transmembrane region" description="Helical" evidence="3">
    <location>
        <begin position="118"/>
        <end position="145"/>
    </location>
</feature>
<keyword evidence="3" id="KW-0812">Transmembrane</keyword>
<comment type="similarity">
    <text evidence="1 2">Belongs to the BioY family.</text>
</comment>
<evidence type="ECO:0000256" key="1">
    <source>
        <dbReference type="ARBA" id="ARBA00010692"/>
    </source>
</evidence>
<comment type="subcellular location">
    <subcellularLocation>
        <location evidence="2">Cell membrane</location>
        <topology evidence="2">Multi-pass membrane protein</topology>
    </subcellularLocation>
</comment>
<keyword evidence="2 3" id="KW-0472">Membrane</keyword>
<dbReference type="PANTHER" id="PTHR34295">
    <property type="entry name" value="BIOTIN TRANSPORTER BIOY"/>
    <property type="match status" value="1"/>
</dbReference>
<name>A0A5S3QG66_9BACI</name>
<feature type="transmembrane region" description="Helical" evidence="3">
    <location>
        <begin position="33"/>
        <end position="55"/>
    </location>
</feature>
<dbReference type="PIRSF" id="PIRSF016661">
    <property type="entry name" value="BioY"/>
    <property type="match status" value="1"/>
</dbReference>
<feature type="transmembrane region" description="Helical" evidence="3">
    <location>
        <begin position="157"/>
        <end position="180"/>
    </location>
</feature>
<evidence type="ECO:0000313" key="5">
    <source>
        <dbReference type="Proteomes" id="UP000306980"/>
    </source>
</evidence>
<dbReference type="GO" id="GO:0015225">
    <property type="term" value="F:biotin transmembrane transporter activity"/>
    <property type="evidence" value="ECO:0007669"/>
    <property type="project" value="UniProtKB-UniRule"/>
</dbReference>
<dbReference type="PANTHER" id="PTHR34295:SF1">
    <property type="entry name" value="BIOTIN TRANSPORTER BIOY"/>
    <property type="match status" value="1"/>
</dbReference>
<proteinExistence type="inferred from homology"/>
<gene>
    <name evidence="4" type="ORF">FFL34_01460</name>
</gene>
<dbReference type="OrthoDB" id="9803495at2"/>
<feature type="transmembrane region" description="Helical" evidence="3">
    <location>
        <begin position="85"/>
        <end position="106"/>
    </location>
</feature>
<sequence length="198" mass="21416">MAKTNWSALNITTASVFVAMTAIGANITSIAPFMVVGGVPITLQTFFAVLAGIVLGSRLGAFSMFVYMMLGLVGAPIFAQFKGGAAVFFTPTFGFILSFILVAYVAGKLIEKKRSLPMYITAALIGLAINYVFGTNWMYAAYILWFDAPEGFTYGLAWAWMMVPLPKDIILSIGAGLFAYRLRKSGIGVQRFQKENAA</sequence>
<organism evidence="4 5">
    <name type="scientific">Lentibacillus cibarius</name>
    <dbReference type="NCBI Taxonomy" id="2583219"/>
    <lineage>
        <taxon>Bacteria</taxon>
        <taxon>Bacillati</taxon>
        <taxon>Bacillota</taxon>
        <taxon>Bacilli</taxon>
        <taxon>Bacillales</taxon>
        <taxon>Bacillaceae</taxon>
        <taxon>Lentibacillus</taxon>
    </lineage>
</organism>
<dbReference type="Gene3D" id="1.10.1760.20">
    <property type="match status" value="1"/>
</dbReference>
<dbReference type="EMBL" id="VCIA01000001">
    <property type="protein sequence ID" value="TMN20924.1"/>
    <property type="molecule type" value="Genomic_DNA"/>
</dbReference>
<dbReference type="GO" id="GO:0005886">
    <property type="term" value="C:plasma membrane"/>
    <property type="evidence" value="ECO:0007669"/>
    <property type="project" value="UniProtKB-SubCell"/>
</dbReference>
<dbReference type="Pfam" id="PF02632">
    <property type="entry name" value="BioY"/>
    <property type="match status" value="1"/>
</dbReference>
<keyword evidence="3" id="KW-1133">Transmembrane helix</keyword>
<dbReference type="Proteomes" id="UP000306980">
    <property type="component" value="Unassembled WGS sequence"/>
</dbReference>
<reference evidence="4 5" key="1">
    <citation type="submission" date="2019-05" db="EMBL/GenBank/DDBJ databases">
        <title>Genomic analysis of Lentibacillus sp. NKC220-2.</title>
        <authorList>
            <person name="Oh Y.J."/>
        </authorList>
    </citation>
    <scope>NUCLEOTIDE SEQUENCE [LARGE SCALE GENOMIC DNA]</scope>
    <source>
        <strain evidence="4 5">NKC220-2</strain>
    </source>
</reference>
<comment type="caution">
    <text evidence="4">The sequence shown here is derived from an EMBL/GenBank/DDBJ whole genome shotgun (WGS) entry which is preliminary data.</text>
</comment>
<feature type="transmembrane region" description="Helical" evidence="3">
    <location>
        <begin position="62"/>
        <end position="79"/>
    </location>
</feature>
<evidence type="ECO:0000256" key="3">
    <source>
        <dbReference type="SAM" id="Phobius"/>
    </source>
</evidence>
<evidence type="ECO:0000313" key="4">
    <source>
        <dbReference type="EMBL" id="TMN20924.1"/>
    </source>
</evidence>
<evidence type="ECO:0000256" key="2">
    <source>
        <dbReference type="PIRNR" id="PIRNR016661"/>
    </source>
</evidence>